<name>A0AAZ3SCC1_ONCTS</name>
<dbReference type="InterPro" id="IPR000884">
    <property type="entry name" value="TSP1_rpt"/>
</dbReference>
<dbReference type="AlphaFoldDB" id="A0AAZ3SCC1"/>
<dbReference type="SUPFAM" id="SSF82895">
    <property type="entry name" value="TSP-1 type 1 repeat"/>
    <property type="match status" value="1"/>
</dbReference>
<dbReference type="PROSITE" id="PS50092">
    <property type="entry name" value="TSP1"/>
    <property type="match status" value="1"/>
</dbReference>
<protein>
    <submittedName>
        <fullName evidence="8">Spondin 2b, extracellular matrix protein</fullName>
    </submittedName>
</protein>
<evidence type="ECO:0000313" key="9">
    <source>
        <dbReference type="Proteomes" id="UP000694402"/>
    </source>
</evidence>
<dbReference type="Pfam" id="PF19028">
    <property type="entry name" value="TSP1_spondin"/>
    <property type="match status" value="1"/>
</dbReference>
<evidence type="ECO:0000256" key="2">
    <source>
        <dbReference type="ARBA" id="ARBA00022889"/>
    </source>
</evidence>
<reference evidence="9" key="1">
    <citation type="journal article" date="2018" name="PLoS ONE">
        <title>Chinook salmon (Oncorhynchus tshawytscha) genome and transcriptome.</title>
        <authorList>
            <person name="Christensen K.A."/>
            <person name="Leong J.S."/>
            <person name="Sakhrani D."/>
            <person name="Biagi C.A."/>
            <person name="Minkley D.R."/>
            <person name="Withler R.E."/>
            <person name="Rondeau E.B."/>
            <person name="Koop B.F."/>
            <person name="Devlin R.H."/>
        </authorList>
    </citation>
    <scope>NUCLEOTIDE SEQUENCE [LARGE SCALE GENOMIC DNA]</scope>
</reference>
<reference evidence="8" key="3">
    <citation type="submission" date="2025-09" db="UniProtKB">
        <authorList>
            <consortium name="Ensembl"/>
        </authorList>
    </citation>
    <scope>IDENTIFICATION</scope>
</reference>
<keyword evidence="3" id="KW-1015">Disulfide bond</keyword>
<reference evidence="8" key="2">
    <citation type="submission" date="2025-08" db="UniProtKB">
        <authorList>
            <consortium name="Ensembl"/>
        </authorList>
    </citation>
    <scope>IDENTIFICATION</scope>
</reference>
<evidence type="ECO:0000259" key="7">
    <source>
        <dbReference type="Pfam" id="PF19028"/>
    </source>
</evidence>
<dbReference type="InterPro" id="IPR036383">
    <property type="entry name" value="TSP1_rpt_sf"/>
</dbReference>
<keyword evidence="9" id="KW-1185">Reference proteome</keyword>
<keyword evidence="1" id="KW-0732">Signal</keyword>
<organism evidence="8 9">
    <name type="scientific">Oncorhynchus tshawytscha</name>
    <name type="common">Chinook salmon</name>
    <name type="synonym">Salmo tshawytscha</name>
    <dbReference type="NCBI Taxonomy" id="74940"/>
    <lineage>
        <taxon>Eukaryota</taxon>
        <taxon>Metazoa</taxon>
        <taxon>Chordata</taxon>
        <taxon>Craniata</taxon>
        <taxon>Vertebrata</taxon>
        <taxon>Euteleostomi</taxon>
        <taxon>Actinopterygii</taxon>
        <taxon>Neopterygii</taxon>
        <taxon>Teleostei</taxon>
        <taxon>Protacanthopterygii</taxon>
        <taxon>Salmoniformes</taxon>
        <taxon>Salmonidae</taxon>
        <taxon>Salmoninae</taxon>
        <taxon>Oncorhynchus</taxon>
    </lineage>
</organism>
<evidence type="ECO:0000256" key="4">
    <source>
        <dbReference type="ARBA" id="ARBA00023180"/>
    </source>
</evidence>
<evidence type="ECO:0000256" key="1">
    <source>
        <dbReference type="ARBA" id="ARBA00022729"/>
    </source>
</evidence>
<feature type="region of interest" description="Disordered" evidence="5">
    <location>
        <begin position="232"/>
        <end position="256"/>
    </location>
</feature>
<dbReference type="GeneTree" id="ENSGT00940000159900"/>
<dbReference type="InterPro" id="IPR009465">
    <property type="entry name" value="Spondin_N"/>
</dbReference>
<evidence type="ECO:0000313" key="8">
    <source>
        <dbReference type="Ensembl" id="ENSOTSP00005150840.1"/>
    </source>
</evidence>
<feature type="domain" description="Spondin-like TSP1" evidence="7">
    <location>
        <begin position="169"/>
        <end position="221"/>
    </location>
</feature>
<dbReference type="PANTHER" id="PTHR11311:SF16">
    <property type="entry name" value="SPONDIN-1"/>
    <property type="match status" value="1"/>
</dbReference>
<feature type="domain" description="Spondin" evidence="6">
    <location>
        <begin position="84"/>
        <end position="126"/>
    </location>
</feature>
<evidence type="ECO:0000256" key="5">
    <source>
        <dbReference type="SAM" id="MobiDB-lite"/>
    </source>
</evidence>
<feature type="compositionally biased region" description="Basic residues" evidence="5">
    <location>
        <begin position="232"/>
        <end position="246"/>
    </location>
</feature>
<dbReference type="Ensembl" id="ENSOTST00005139301.1">
    <property type="protein sequence ID" value="ENSOTSP00005150840.1"/>
    <property type="gene ID" value="ENSOTSG00005038249.2"/>
</dbReference>
<evidence type="ECO:0000259" key="6">
    <source>
        <dbReference type="Pfam" id="PF06468"/>
    </source>
</evidence>
<keyword evidence="2" id="KW-0130">Cell adhesion</keyword>
<proteinExistence type="predicted"/>
<sequence length="256" mass="29129">QLSPLLYTSLLNFKGKLICVCKLSKYSSLSLLNHCLTECQIDVCVKRPHNPHYSFLSPQLSFVVQIVPSWFLGVDGFFNLREGDGFTFSSPNFETIPQDKVTQITSSSPNHPANSCYYPRLKNLTPMGKVTLTKINSNQIFSILMEPTQFNQTGNEIEDSFINSTPLDCEVSVWSPWGLCKGKCGDSSVRNRTRYIHLQPANNWVVCPPLEEEIKYISNNCLCLAGRSKKQKRRGLARRQRRRKIRPSSPLEKPKL</sequence>
<dbReference type="Gene3D" id="2.20.100.10">
    <property type="entry name" value="Thrombospondin type-1 (TSP1) repeat"/>
    <property type="match status" value="1"/>
</dbReference>
<dbReference type="Pfam" id="PF06468">
    <property type="entry name" value="Spond_N"/>
    <property type="match status" value="1"/>
</dbReference>
<dbReference type="GO" id="GO:0031012">
    <property type="term" value="C:extracellular matrix"/>
    <property type="evidence" value="ECO:0007669"/>
    <property type="project" value="TreeGrafter"/>
</dbReference>
<dbReference type="GO" id="GO:0007155">
    <property type="term" value="P:cell adhesion"/>
    <property type="evidence" value="ECO:0007669"/>
    <property type="project" value="UniProtKB-KW"/>
</dbReference>
<dbReference type="InterPro" id="IPR051418">
    <property type="entry name" value="Spondin/Thrombospondin_T1"/>
</dbReference>
<dbReference type="Proteomes" id="UP000694402">
    <property type="component" value="Unassembled WGS sequence"/>
</dbReference>
<dbReference type="InterPro" id="IPR044004">
    <property type="entry name" value="TSP1_spondin_dom"/>
</dbReference>
<evidence type="ECO:0000256" key="3">
    <source>
        <dbReference type="ARBA" id="ARBA00023157"/>
    </source>
</evidence>
<accession>A0AAZ3SCC1</accession>
<keyword evidence="4" id="KW-0325">Glycoprotein</keyword>
<dbReference type="PANTHER" id="PTHR11311">
    <property type="entry name" value="SPONDIN"/>
    <property type="match status" value="1"/>
</dbReference>